<comment type="caution">
    <text evidence="1">The sequence shown here is derived from an EMBL/GenBank/DDBJ whole genome shotgun (WGS) entry which is preliminary data.</text>
</comment>
<reference evidence="1 2" key="1">
    <citation type="submission" date="2018-01" db="EMBL/GenBank/DDBJ databases">
        <title>Draft genome sequences of six Vibrio diazotrophicus strains isolated from deep-sea sediments of the Baltic Sea.</title>
        <authorList>
            <person name="Castillo D."/>
            <person name="Vandieken V."/>
            <person name="Chiang O."/>
            <person name="Middelboe M."/>
        </authorList>
    </citation>
    <scope>NUCLEOTIDE SEQUENCE [LARGE SCALE GENOMIC DNA]</scope>
    <source>
        <strain evidence="1 2">60.27F</strain>
    </source>
</reference>
<dbReference type="Proteomes" id="UP000236449">
    <property type="component" value="Unassembled WGS sequence"/>
</dbReference>
<sequence length="72" mass="8019">MKIISIAQYSCEEAPDGKVVTIFKTQDGWFWLKPLVDTEGFSTPFGSVNEIAVSQNLSNLKLLIEKDVSIEV</sequence>
<evidence type="ECO:0000313" key="1">
    <source>
        <dbReference type="EMBL" id="PNI06254.1"/>
    </source>
</evidence>
<accession>A0A2J8I6Z9</accession>
<proteinExistence type="predicted"/>
<name>A0A2J8I6Z9_VIBDI</name>
<dbReference type="EMBL" id="POSK01000002">
    <property type="protein sequence ID" value="PNI06254.1"/>
    <property type="molecule type" value="Genomic_DNA"/>
</dbReference>
<organism evidence="1 2">
    <name type="scientific">Vibrio diazotrophicus</name>
    <dbReference type="NCBI Taxonomy" id="685"/>
    <lineage>
        <taxon>Bacteria</taxon>
        <taxon>Pseudomonadati</taxon>
        <taxon>Pseudomonadota</taxon>
        <taxon>Gammaproteobacteria</taxon>
        <taxon>Vibrionales</taxon>
        <taxon>Vibrionaceae</taxon>
        <taxon>Vibrio</taxon>
    </lineage>
</organism>
<protein>
    <submittedName>
        <fullName evidence="1">Uncharacterized protein</fullName>
    </submittedName>
</protein>
<dbReference type="RefSeq" id="WP_102965521.1">
    <property type="nucleotide sequence ID" value="NZ_POSK01000002.1"/>
</dbReference>
<dbReference type="OrthoDB" id="9941077at2"/>
<evidence type="ECO:0000313" key="2">
    <source>
        <dbReference type="Proteomes" id="UP000236449"/>
    </source>
</evidence>
<dbReference type="AlphaFoldDB" id="A0A2J8I6Z9"/>
<gene>
    <name evidence="1" type="ORF">C1N32_04455</name>
</gene>